<feature type="transmembrane region" description="Helical" evidence="1">
    <location>
        <begin position="196"/>
        <end position="222"/>
    </location>
</feature>
<name>A0ABR7GAB4_9FIRM</name>
<dbReference type="RefSeq" id="WP_186865348.1">
    <property type="nucleotide sequence ID" value="NZ_JACOPE010000001.1"/>
</dbReference>
<feature type="transmembrane region" description="Helical" evidence="1">
    <location>
        <begin position="124"/>
        <end position="147"/>
    </location>
</feature>
<keyword evidence="4" id="KW-1185">Reference proteome</keyword>
<feature type="domain" description="Sensor histidine kinase NatK-like C-terminal" evidence="2">
    <location>
        <begin position="338"/>
        <end position="437"/>
    </location>
</feature>
<keyword evidence="1" id="KW-0812">Transmembrane</keyword>
<dbReference type="Pfam" id="PF14501">
    <property type="entry name" value="HATPase_c_5"/>
    <property type="match status" value="1"/>
</dbReference>
<sequence>MNNILRPTLELTVIIPGMILAYLPVKSTLKISLTKLIAWLFPLLIALCILGGILCSALQIKTAPILFFLLLFLMMIYHKTLAISIWKSFSIFLAICAVFSCVNSFSRAINAIIDLHIPASKNILWFQIGTGIIYNIICILFLLAVWYPATHTVRIMIDDDNFAQTWYVFWILPLIFIGLNLFMVPKYDGTLYTGRILQIYIVVSLVLLIILALFYALFLLMANSLNQNARLQQENYLLSIQQERYTNLCNAIEETRQARHDMRHHFLQLSSMAEAGDLEKIKEYLYNVIQKIPTMHMHFCKNQVIDSVISYYCALAERNTIPFHVQIDLPAQISVDETDFCLVLSNLLENALEASLKTAKFRQRIDIKIYRHASNLVLIQIENAFDGKIQQKHGIFLSSKRNENGIGIQSVRHIVEKTGGGCNFTYDNGIFTAKIMLRPCINS</sequence>
<feature type="transmembrane region" description="Helical" evidence="1">
    <location>
        <begin position="7"/>
        <end position="25"/>
    </location>
</feature>
<protein>
    <submittedName>
        <fullName evidence="3">GHKL domain-containing protein</fullName>
    </submittedName>
</protein>
<proteinExistence type="predicted"/>
<dbReference type="Gene3D" id="3.30.565.10">
    <property type="entry name" value="Histidine kinase-like ATPase, C-terminal domain"/>
    <property type="match status" value="1"/>
</dbReference>
<comment type="caution">
    <text evidence="3">The sequence shown here is derived from an EMBL/GenBank/DDBJ whole genome shotgun (WGS) entry which is preliminary data.</text>
</comment>
<feature type="transmembrane region" description="Helical" evidence="1">
    <location>
        <begin position="91"/>
        <end position="112"/>
    </location>
</feature>
<dbReference type="InterPro" id="IPR032834">
    <property type="entry name" value="NatK-like_C"/>
</dbReference>
<organism evidence="3 4">
    <name type="scientific">Ruminococcus hominis</name>
    <dbReference type="NCBI Taxonomy" id="2763065"/>
    <lineage>
        <taxon>Bacteria</taxon>
        <taxon>Bacillati</taxon>
        <taxon>Bacillota</taxon>
        <taxon>Clostridia</taxon>
        <taxon>Eubacteriales</taxon>
        <taxon>Oscillospiraceae</taxon>
        <taxon>Ruminococcus</taxon>
    </lineage>
</organism>
<gene>
    <name evidence="3" type="ORF">H8S40_12640</name>
</gene>
<dbReference type="Proteomes" id="UP000631576">
    <property type="component" value="Unassembled WGS sequence"/>
</dbReference>
<keyword evidence="1" id="KW-0472">Membrane</keyword>
<feature type="transmembrane region" description="Helical" evidence="1">
    <location>
        <begin position="167"/>
        <end position="184"/>
    </location>
</feature>
<dbReference type="EMBL" id="JACOPE010000001">
    <property type="protein sequence ID" value="MBC5684375.1"/>
    <property type="molecule type" value="Genomic_DNA"/>
</dbReference>
<feature type="transmembrane region" description="Helical" evidence="1">
    <location>
        <begin position="65"/>
        <end position="85"/>
    </location>
</feature>
<dbReference type="SUPFAM" id="SSF55874">
    <property type="entry name" value="ATPase domain of HSP90 chaperone/DNA topoisomerase II/histidine kinase"/>
    <property type="match status" value="1"/>
</dbReference>
<evidence type="ECO:0000256" key="1">
    <source>
        <dbReference type="SAM" id="Phobius"/>
    </source>
</evidence>
<keyword evidence="1" id="KW-1133">Transmembrane helix</keyword>
<reference evidence="3 4" key="1">
    <citation type="submission" date="2020-08" db="EMBL/GenBank/DDBJ databases">
        <title>Genome public.</title>
        <authorList>
            <person name="Liu C."/>
            <person name="Sun Q."/>
        </authorList>
    </citation>
    <scope>NUCLEOTIDE SEQUENCE [LARGE SCALE GENOMIC DNA]</scope>
    <source>
        <strain evidence="3 4">NSJ-13</strain>
    </source>
</reference>
<accession>A0ABR7GAB4</accession>
<evidence type="ECO:0000313" key="4">
    <source>
        <dbReference type="Proteomes" id="UP000631576"/>
    </source>
</evidence>
<dbReference type="PANTHER" id="PTHR40448:SF1">
    <property type="entry name" value="TWO-COMPONENT SENSOR HISTIDINE KINASE"/>
    <property type="match status" value="1"/>
</dbReference>
<dbReference type="PANTHER" id="PTHR40448">
    <property type="entry name" value="TWO-COMPONENT SENSOR HISTIDINE KINASE"/>
    <property type="match status" value="1"/>
</dbReference>
<dbReference type="InterPro" id="IPR036890">
    <property type="entry name" value="HATPase_C_sf"/>
</dbReference>
<evidence type="ECO:0000313" key="3">
    <source>
        <dbReference type="EMBL" id="MBC5684375.1"/>
    </source>
</evidence>
<dbReference type="CDD" id="cd16935">
    <property type="entry name" value="HATPase_AgrC-ComD-like"/>
    <property type="match status" value="1"/>
</dbReference>
<feature type="transmembrane region" description="Helical" evidence="1">
    <location>
        <begin position="37"/>
        <end position="58"/>
    </location>
</feature>
<evidence type="ECO:0000259" key="2">
    <source>
        <dbReference type="Pfam" id="PF14501"/>
    </source>
</evidence>